<feature type="transmembrane region" description="Helical" evidence="1">
    <location>
        <begin position="623"/>
        <end position="642"/>
    </location>
</feature>
<feature type="domain" description="Transglutaminase-like" evidence="2">
    <location>
        <begin position="491"/>
        <end position="562"/>
    </location>
</feature>
<keyword evidence="1" id="KW-1133">Transmembrane helix</keyword>
<dbReference type="Pfam" id="PF11992">
    <property type="entry name" value="TgpA_N"/>
    <property type="match status" value="1"/>
</dbReference>
<reference evidence="3 4" key="1">
    <citation type="journal article" date="2008" name="Proc. Natl. Acad. Sci. U.S.A.">
        <title>Niche adaptation and genome expansion in the chlorophyll d-producing cyanobacterium Acaryochloris marina.</title>
        <authorList>
            <person name="Swingley W.D."/>
            <person name="Chen M."/>
            <person name="Cheung P.C."/>
            <person name="Conrad A.L."/>
            <person name="Dejesa L.C."/>
            <person name="Hao J."/>
            <person name="Honchak B.M."/>
            <person name="Karbach L.E."/>
            <person name="Kurdoglu A."/>
            <person name="Lahiri S."/>
            <person name="Mastrian S.D."/>
            <person name="Miyashita H."/>
            <person name="Page L."/>
            <person name="Ramakrishna P."/>
            <person name="Satoh S."/>
            <person name="Sattley W.M."/>
            <person name="Shimada Y."/>
            <person name="Taylor H.L."/>
            <person name="Tomo T."/>
            <person name="Tsuchiya T."/>
            <person name="Wang Z.T."/>
            <person name="Raymond J."/>
            <person name="Mimuro M."/>
            <person name="Blankenship R.E."/>
            <person name="Touchman J.W."/>
        </authorList>
    </citation>
    <scope>NUCLEOTIDE SEQUENCE [LARGE SCALE GENOMIC DNA]</scope>
    <source>
        <strain evidence="4">MBIC 11017</strain>
    </source>
</reference>
<dbReference type="EMBL" id="CP000828">
    <property type="protein sequence ID" value="ABW26670.1"/>
    <property type="molecule type" value="Genomic_DNA"/>
</dbReference>
<sequence>MQRSVLSQSWRQRLQPRSLPPEDSRALRLGVQILVCVGILATDSATGSWHSLWAIPLSLMGAAWSWRQRHRRNIAAKCGIAIGMILVLVVFLNRLAGQAGDSRILLTELLIQVQILHAFDLPRRKDLGYSAVIGIILVGVAATVSETMVFGGWLLLFLACALPVLILDYRSRLGLKLLKRRSVSLPPAQIGRMLVAVVTVGLVIFALLPRLPGYQLRTLPVSAAIDIPGKFDAQQIVNPGYGQGDSATWDGTGQDGEDLEGEIIFDDQFYYGFSQRINQNLRGVLKPEIVMRVRSQAPGFWRVLAFDEYTGQGWQMSRNDKSETLNRPAWSYRFVVPQLGQRGRTKEVIQTYSIVSRFPNLIPALSQAREIYFPTREIARDPEGGFRSPVQLQDGLTYSVISDVPYRDRKQLRKASRQYPQFIRQHYLQIPDGIASQIKEQTEALLEKANRPPISAYEKALYLAQSLKQTYSLQPDLPVLEAEEDLVSAFLFKYQGGYPDHFSTALTMMLRSIGIPARLVMGFAPGEFNAFTGLYEVKNVDAFAMAEVYIPQFGWFTFDPIPGHDLVPPSVDDDYTFSVLKTLWNWVAGWLPSPMMNGLTAIFAMIGAGLAQALGFFTGGWQGWMAGLLVLSGIAVLGWLAPQGWQWWRYRRRLATLPPMEKLYQRMLHVLANRGVPKRPHETPFEYTHRLHQKGEGAIADLVTEISQIYVSWRYGHQPYDLSDVHLRFQALREKLRSQ</sequence>
<dbReference type="Pfam" id="PF01841">
    <property type="entry name" value="Transglut_core"/>
    <property type="match status" value="1"/>
</dbReference>
<dbReference type="STRING" id="329726.AM1_1649"/>
<dbReference type="InterPro" id="IPR021878">
    <property type="entry name" value="TgpA_N"/>
</dbReference>
<keyword evidence="4" id="KW-1185">Reference proteome</keyword>
<evidence type="ECO:0000259" key="2">
    <source>
        <dbReference type="SMART" id="SM00460"/>
    </source>
</evidence>
<accession>B0CA83</accession>
<dbReference type="Gene3D" id="3.10.620.30">
    <property type="match status" value="1"/>
</dbReference>
<dbReference type="SUPFAM" id="SSF54001">
    <property type="entry name" value="Cysteine proteinases"/>
    <property type="match status" value="1"/>
</dbReference>
<dbReference type="eggNOG" id="COG1305">
    <property type="taxonomic scope" value="Bacteria"/>
</dbReference>
<dbReference type="InterPro" id="IPR025403">
    <property type="entry name" value="TgpA-like_C"/>
</dbReference>
<dbReference type="RefSeq" id="WP_012162189.1">
    <property type="nucleotide sequence ID" value="NC_009925.1"/>
</dbReference>
<dbReference type="AlphaFoldDB" id="B0CA83"/>
<dbReference type="OrthoDB" id="9804872at2"/>
<evidence type="ECO:0000313" key="4">
    <source>
        <dbReference type="Proteomes" id="UP000000268"/>
    </source>
</evidence>
<gene>
    <name evidence="3" type="ordered locus">AM1_1649</name>
</gene>
<dbReference type="InterPro" id="IPR002931">
    <property type="entry name" value="Transglutaminase-like"/>
</dbReference>
<feature type="transmembrane region" description="Helical" evidence="1">
    <location>
        <begin position="150"/>
        <end position="169"/>
    </location>
</feature>
<proteinExistence type="predicted"/>
<evidence type="ECO:0000313" key="3">
    <source>
        <dbReference type="EMBL" id="ABW26670.1"/>
    </source>
</evidence>
<dbReference type="SMART" id="SM00460">
    <property type="entry name" value="TGc"/>
    <property type="match status" value="1"/>
</dbReference>
<dbReference type="PANTHER" id="PTHR42736">
    <property type="entry name" value="PROTEIN-GLUTAMINE GAMMA-GLUTAMYLTRANSFERASE"/>
    <property type="match status" value="1"/>
</dbReference>
<feature type="transmembrane region" description="Helical" evidence="1">
    <location>
        <begin position="190"/>
        <end position="208"/>
    </location>
</feature>
<dbReference type="KEGG" id="amr:AM1_1649"/>
<dbReference type="HOGENOM" id="CLU_369128_0_0_3"/>
<protein>
    <submittedName>
        <fullName evidence="3">Transglutaminase-like protein, putative</fullName>
    </submittedName>
</protein>
<dbReference type="InterPro" id="IPR038765">
    <property type="entry name" value="Papain-like_cys_pep_sf"/>
</dbReference>
<keyword evidence="1" id="KW-0472">Membrane</keyword>
<evidence type="ECO:0000256" key="1">
    <source>
        <dbReference type="SAM" id="Phobius"/>
    </source>
</evidence>
<name>B0CA83_ACAM1</name>
<dbReference type="PANTHER" id="PTHR42736:SF1">
    <property type="entry name" value="PROTEIN-GLUTAMINE GAMMA-GLUTAMYLTRANSFERASE"/>
    <property type="match status" value="1"/>
</dbReference>
<organism evidence="3 4">
    <name type="scientific">Acaryochloris marina (strain MBIC 11017)</name>
    <dbReference type="NCBI Taxonomy" id="329726"/>
    <lineage>
        <taxon>Bacteria</taxon>
        <taxon>Bacillati</taxon>
        <taxon>Cyanobacteriota</taxon>
        <taxon>Cyanophyceae</taxon>
        <taxon>Acaryochloridales</taxon>
        <taxon>Acaryochloridaceae</taxon>
        <taxon>Acaryochloris</taxon>
    </lineage>
</organism>
<feature type="transmembrane region" description="Helical" evidence="1">
    <location>
        <begin position="126"/>
        <end position="144"/>
    </location>
</feature>
<dbReference type="Pfam" id="PF13559">
    <property type="entry name" value="DUF4129"/>
    <property type="match status" value="1"/>
</dbReference>
<dbReference type="InterPro" id="IPR052901">
    <property type="entry name" value="Bact_TGase-like"/>
</dbReference>
<feature type="transmembrane region" description="Helical" evidence="1">
    <location>
        <begin position="78"/>
        <end position="96"/>
    </location>
</feature>
<keyword evidence="1" id="KW-0812">Transmembrane</keyword>
<dbReference type="Proteomes" id="UP000000268">
    <property type="component" value="Chromosome"/>
</dbReference>